<dbReference type="AlphaFoldDB" id="A0A285H0L2"/>
<gene>
    <name evidence="1" type="ORF">SAMN05421748_103192</name>
</gene>
<sequence length="82" mass="9608">MEIREAYDIIRAHNGSDWVSIETLHAMIGGSFRELADKIRQLVDTDEHFRAEPQPFGHRITEQSRRYAVKIGGEDRHLIAWY</sequence>
<dbReference type="Proteomes" id="UP000219612">
    <property type="component" value="Unassembled WGS sequence"/>
</dbReference>
<dbReference type="RefSeq" id="WP_097319415.1">
    <property type="nucleotide sequence ID" value="NZ_OBDY01000003.1"/>
</dbReference>
<dbReference type="EMBL" id="OBDY01000003">
    <property type="protein sequence ID" value="SNY29103.1"/>
    <property type="molecule type" value="Genomic_DNA"/>
</dbReference>
<reference evidence="1 2" key="1">
    <citation type="submission" date="2017-09" db="EMBL/GenBank/DDBJ databases">
        <authorList>
            <person name="Ehlers B."/>
            <person name="Leendertz F.H."/>
        </authorList>
    </citation>
    <scope>NUCLEOTIDE SEQUENCE [LARGE SCALE GENOMIC DNA]</scope>
    <source>
        <strain evidence="1 2">CGMCC 4.6857</strain>
    </source>
</reference>
<keyword evidence="2" id="KW-1185">Reference proteome</keyword>
<dbReference type="OrthoDB" id="3822696at2"/>
<evidence type="ECO:0000313" key="1">
    <source>
        <dbReference type="EMBL" id="SNY29103.1"/>
    </source>
</evidence>
<accession>A0A285H0L2</accession>
<name>A0A285H0L2_9ACTN</name>
<organism evidence="1 2">
    <name type="scientific">Paractinoplanes atraurantiacus</name>
    <dbReference type="NCBI Taxonomy" id="1036182"/>
    <lineage>
        <taxon>Bacteria</taxon>
        <taxon>Bacillati</taxon>
        <taxon>Actinomycetota</taxon>
        <taxon>Actinomycetes</taxon>
        <taxon>Micromonosporales</taxon>
        <taxon>Micromonosporaceae</taxon>
        <taxon>Paractinoplanes</taxon>
    </lineage>
</organism>
<proteinExistence type="predicted"/>
<evidence type="ECO:0000313" key="2">
    <source>
        <dbReference type="Proteomes" id="UP000219612"/>
    </source>
</evidence>
<protein>
    <submittedName>
        <fullName evidence="1">Uncharacterized protein</fullName>
    </submittedName>
</protein>